<dbReference type="AlphaFoldDB" id="A0A1B2EG43"/>
<dbReference type="InterPro" id="IPR006175">
    <property type="entry name" value="YjgF/YER057c/UK114"/>
</dbReference>
<dbReference type="InterPro" id="IPR035959">
    <property type="entry name" value="RutC-like_sf"/>
</dbReference>
<dbReference type="CDD" id="cd06150">
    <property type="entry name" value="YjgF_YER057c_UK114_like_2"/>
    <property type="match status" value="1"/>
</dbReference>
<dbReference type="PANTHER" id="PTHR47328">
    <property type="match status" value="1"/>
</dbReference>
<name>A0A1B2EG43_9HYPH</name>
<accession>A0A1B2EG43</accession>
<reference evidence="2" key="1">
    <citation type="submission" date="2016-07" db="EMBL/GenBank/DDBJ databases">
        <title>Microvirga ossetica sp. nov. a new species of rhizobia isolated from root nodules of the legume species Vicia alpestris Steven originated from North Ossetia region in the Caucasus.</title>
        <authorList>
            <person name="Safronova V.I."/>
            <person name="Kuznetsova I.G."/>
            <person name="Sazanova A.L."/>
            <person name="Belimov A."/>
            <person name="Andronov E."/>
            <person name="Osledkin Y.S."/>
            <person name="Onishchuk O.P."/>
            <person name="Kurchak O.N."/>
            <person name="Shaposhnikov A.I."/>
            <person name="Willems A."/>
            <person name="Tikhonovich I.A."/>
        </authorList>
    </citation>
    <scope>NUCLEOTIDE SEQUENCE [LARGE SCALE GENOMIC DNA]</scope>
    <source>
        <strain evidence="2">V5/3M</strain>
    </source>
</reference>
<dbReference type="PANTHER" id="PTHR47328:SF1">
    <property type="entry name" value="RUTC FAMILY PROTEIN YOAB"/>
    <property type="match status" value="1"/>
</dbReference>
<proteinExistence type="inferred from homology"/>
<dbReference type="InterPro" id="IPR019897">
    <property type="entry name" value="RidA_CS"/>
</dbReference>
<dbReference type="OrthoDB" id="9803101at2"/>
<protein>
    <submittedName>
        <fullName evidence="2">Uncharacterized protein</fullName>
    </submittedName>
</protein>
<evidence type="ECO:0000256" key="1">
    <source>
        <dbReference type="ARBA" id="ARBA00010552"/>
    </source>
</evidence>
<dbReference type="Pfam" id="PF01042">
    <property type="entry name" value="Ribonuc_L-PSP"/>
    <property type="match status" value="1"/>
</dbReference>
<gene>
    <name evidence="2" type="ORF">BB934_12660</name>
</gene>
<dbReference type="InterPro" id="IPR035709">
    <property type="entry name" value="YoaB-like"/>
</dbReference>
<dbReference type="SUPFAM" id="SSF55298">
    <property type="entry name" value="YjgF-like"/>
    <property type="match status" value="1"/>
</dbReference>
<sequence>MTIQRIKPGPRMSGAVIHGNTVYLAGQVANQSAGQSVTEQTKEILAIIDSLLTEAGTDKSKLLMVNIWLTDMSTFQEMNAVWDAWVSAGNTPARATVEAKLAAPAFKVEIAVIAAK</sequence>
<comment type="similarity">
    <text evidence="1">Belongs to the RutC family.</text>
</comment>
<organism evidence="2">
    <name type="scientific">Microvirga ossetica</name>
    <dbReference type="NCBI Taxonomy" id="1882682"/>
    <lineage>
        <taxon>Bacteria</taxon>
        <taxon>Pseudomonadati</taxon>
        <taxon>Pseudomonadota</taxon>
        <taxon>Alphaproteobacteria</taxon>
        <taxon>Hyphomicrobiales</taxon>
        <taxon>Methylobacteriaceae</taxon>
        <taxon>Microvirga</taxon>
    </lineage>
</organism>
<dbReference type="EMBL" id="CP016616">
    <property type="protein sequence ID" value="ANY78955.1"/>
    <property type="molecule type" value="Genomic_DNA"/>
</dbReference>
<evidence type="ECO:0000313" key="2">
    <source>
        <dbReference type="EMBL" id="ANY78955.1"/>
    </source>
</evidence>
<dbReference type="RefSeq" id="WP_099509965.1">
    <property type="nucleotide sequence ID" value="NZ_CP016616.1"/>
</dbReference>
<dbReference type="PROSITE" id="PS01094">
    <property type="entry name" value="UPF0076"/>
    <property type="match status" value="1"/>
</dbReference>
<dbReference type="Gene3D" id="3.30.1330.40">
    <property type="entry name" value="RutC-like"/>
    <property type="match status" value="1"/>
</dbReference>
<dbReference type="KEGG" id="moc:BB934_12660"/>